<dbReference type="AlphaFoldDB" id="A0A1F6NJG0"/>
<sequence length="170" mass="17703">MPKSKQQKVSTVGTLAGDLKAGMGVVFANFQGLTVAAMEDLRKQCRAEGVTITAAKKTLVKRACDEAGLGDIDPKSWVGGIATAVGKTDEVAPAKILATFAKTHEQVVIYGGVLEHKFITAAAVKHLSALPSKQQLLGQLVGTLNAPVSGFVNVLAGNLRNLVGVLNNIK</sequence>
<evidence type="ECO:0000256" key="4">
    <source>
        <dbReference type="RuleBase" id="RU003636"/>
    </source>
</evidence>
<dbReference type="Gene3D" id="3.30.70.1730">
    <property type="match status" value="1"/>
</dbReference>
<feature type="non-terminal residue" evidence="5">
    <location>
        <position position="170"/>
    </location>
</feature>
<organism evidence="5 6">
    <name type="scientific">Candidatus Magasanikbacteria bacterium RIFOXYA2_FULL_44_8</name>
    <dbReference type="NCBI Taxonomy" id="1798696"/>
    <lineage>
        <taxon>Bacteria</taxon>
        <taxon>Candidatus Magasanikiibacteriota</taxon>
    </lineage>
</organism>
<dbReference type="HAMAP" id="MF_00362">
    <property type="entry name" value="Ribosomal_uL10"/>
    <property type="match status" value="1"/>
</dbReference>
<dbReference type="Gene3D" id="6.10.250.290">
    <property type="match status" value="1"/>
</dbReference>
<dbReference type="InterPro" id="IPR002363">
    <property type="entry name" value="Ribosomal_uL10_CS_bac"/>
</dbReference>
<reference evidence="5 6" key="1">
    <citation type="journal article" date="2016" name="Nat. Commun.">
        <title>Thousands of microbial genomes shed light on interconnected biogeochemical processes in an aquifer system.</title>
        <authorList>
            <person name="Anantharaman K."/>
            <person name="Brown C.T."/>
            <person name="Hug L.A."/>
            <person name="Sharon I."/>
            <person name="Castelle C.J."/>
            <person name="Probst A.J."/>
            <person name="Thomas B.C."/>
            <person name="Singh A."/>
            <person name="Wilkins M.J."/>
            <person name="Karaoz U."/>
            <person name="Brodie E.L."/>
            <person name="Williams K.H."/>
            <person name="Hubbard S.S."/>
            <person name="Banfield J.F."/>
        </authorList>
    </citation>
    <scope>NUCLEOTIDE SEQUENCE [LARGE SCALE GENOMIC DNA]</scope>
</reference>
<dbReference type="InterPro" id="IPR001790">
    <property type="entry name" value="Ribosomal_uL10"/>
</dbReference>
<dbReference type="NCBIfam" id="NF000955">
    <property type="entry name" value="PRK00099.1-1"/>
    <property type="match status" value="1"/>
</dbReference>
<keyword evidence="2 5" id="KW-0689">Ribosomal protein</keyword>
<dbReference type="InterPro" id="IPR022973">
    <property type="entry name" value="Ribosomal_uL10_bac"/>
</dbReference>
<evidence type="ECO:0000256" key="2">
    <source>
        <dbReference type="ARBA" id="ARBA00022980"/>
    </source>
</evidence>
<evidence type="ECO:0000313" key="6">
    <source>
        <dbReference type="Proteomes" id="UP000177803"/>
    </source>
</evidence>
<evidence type="ECO:0000256" key="1">
    <source>
        <dbReference type="ARBA" id="ARBA00008889"/>
    </source>
</evidence>
<dbReference type="Pfam" id="PF00466">
    <property type="entry name" value="Ribosomal_L10"/>
    <property type="match status" value="1"/>
</dbReference>
<name>A0A1F6NJG0_9BACT</name>
<dbReference type="InterPro" id="IPR043141">
    <property type="entry name" value="Ribosomal_uL10-like_sf"/>
</dbReference>
<dbReference type="GO" id="GO:0006412">
    <property type="term" value="P:translation"/>
    <property type="evidence" value="ECO:0007669"/>
    <property type="project" value="InterPro"/>
</dbReference>
<comment type="similarity">
    <text evidence="1">Belongs to the universal ribosomal protein uL10 family.</text>
</comment>
<dbReference type="SUPFAM" id="SSF160369">
    <property type="entry name" value="Ribosomal protein L10-like"/>
    <property type="match status" value="1"/>
</dbReference>
<dbReference type="GO" id="GO:0003735">
    <property type="term" value="F:structural constituent of ribosome"/>
    <property type="evidence" value="ECO:0007669"/>
    <property type="project" value="InterPro"/>
</dbReference>
<evidence type="ECO:0000256" key="3">
    <source>
        <dbReference type="ARBA" id="ARBA00023274"/>
    </source>
</evidence>
<dbReference type="EMBL" id="MFQR01000044">
    <property type="protein sequence ID" value="OGH84107.1"/>
    <property type="molecule type" value="Genomic_DNA"/>
</dbReference>
<dbReference type="PROSITE" id="PS01109">
    <property type="entry name" value="RIBOSOMAL_L10"/>
    <property type="match status" value="1"/>
</dbReference>
<gene>
    <name evidence="5" type="ORF">A2261_00570</name>
</gene>
<dbReference type="InterPro" id="IPR047865">
    <property type="entry name" value="Ribosomal_uL10_bac_type"/>
</dbReference>
<evidence type="ECO:0000313" key="5">
    <source>
        <dbReference type="EMBL" id="OGH84107.1"/>
    </source>
</evidence>
<keyword evidence="3" id="KW-0687">Ribonucleoprotein</keyword>
<comment type="caution">
    <text evidence="5">The sequence shown here is derived from an EMBL/GenBank/DDBJ whole genome shotgun (WGS) entry which is preliminary data.</text>
</comment>
<dbReference type="Proteomes" id="UP000177803">
    <property type="component" value="Unassembled WGS sequence"/>
</dbReference>
<proteinExistence type="inferred from homology"/>
<dbReference type="PANTHER" id="PTHR11560">
    <property type="entry name" value="39S RIBOSOMAL PROTEIN L10, MITOCHONDRIAL"/>
    <property type="match status" value="1"/>
</dbReference>
<accession>A0A1F6NJG0</accession>
<dbReference type="GO" id="GO:0015934">
    <property type="term" value="C:large ribosomal subunit"/>
    <property type="evidence" value="ECO:0007669"/>
    <property type="project" value="InterPro"/>
</dbReference>
<dbReference type="CDD" id="cd05797">
    <property type="entry name" value="Ribosomal_L10"/>
    <property type="match status" value="1"/>
</dbReference>
<protein>
    <recommendedName>
        <fullName evidence="4">50S ribosomal protein L10</fullName>
    </recommendedName>
</protein>